<sequence length="369" mass="39975">MTNRRDDRYMQGYQHDRRDERYLISTGQDGRQMGMQGGGYGQDRQMMGMGERAHDQMSQGRGMDMPQGGYAQQGGYGRDDMRERYDERSMRGGMGMSGSEAYGYGRDDRQMGSDSLHGSGMYQRNTGYRDDRSFAYGQSNLGMGTDRDMNPSRMSGRMGGGGGYSSHDGFYSSIGDDRQMGSQDGRQMGMQGGGYGMGGYGQDRQTGMSSMGGMGMSGISHRGKGPKGYQRSDDRIREMVSDALEDDHGIDASDIEVMVQNGEVTLTGTVTDRQQKRMAEDCAERVRGVRDVHNQIRVQQQGMSQMGSMGQSGGLQGSMTMGGQSSQGGMSTDNRHDDTGSNSTGVTSGVGTTTEPSTTTATTTGSHRS</sequence>
<evidence type="ECO:0000256" key="3">
    <source>
        <dbReference type="ARBA" id="ARBA00022737"/>
    </source>
</evidence>
<protein>
    <recommendedName>
        <fullName evidence="5">Osmotically-inducible protein Y</fullName>
    </recommendedName>
</protein>
<dbReference type="PANTHER" id="PTHR34606">
    <property type="entry name" value="BON DOMAIN-CONTAINING PROTEIN"/>
    <property type="match status" value="1"/>
</dbReference>
<dbReference type="HOGENOM" id="CLU_749495_0_0_0"/>
<dbReference type="EMBL" id="CP002454">
    <property type="protein sequence ID" value="ADV68415.1"/>
    <property type="molecule type" value="Genomic_DNA"/>
</dbReference>
<evidence type="ECO:0000256" key="4">
    <source>
        <dbReference type="ARBA" id="ARBA00022764"/>
    </source>
</evidence>
<feature type="compositionally biased region" description="Low complexity" evidence="6">
    <location>
        <begin position="317"/>
        <end position="331"/>
    </location>
</feature>
<dbReference type="InterPro" id="IPR014004">
    <property type="entry name" value="Transpt-assoc_nodulatn_dom_bac"/>
</dbReference>
<keyword evidence="2" id="KW-0732">Signal</keyword>
<dbReference type="eggNOG" id="COG2823">
    <property type="taxonomic scope" value="Bacteria"/>
</dbReference>
<dbReference type="PANTHER" id="PTHR34606:SF15">
    <property type="entry name" value="BON DOMAIN-CONTAINING PROTEIN"/>
    <property type="match status" value="1"/>
</dbReference>
<proteinExistence type="predicted"/>
<evidence type="ECO:0000256" key="2">
    <source>
        <dbReference type="ARBA" id="ARBA00022729"/>
    </source>
</evidence>
<evidence type="ECO:0000256" key="6">
    <source>
        <dbReference type="SAM" id="MobiDB-lite"/>
    </source>
</evidence>
<evidence type="ECO:0000259" key="7">
    <source>
        <dbReference type="PROSITE" id="PS50914"/>
    </source>
</evidence>
<name>E8UBH6_DEIML</name>
<keyword evidence="3" id="KW-0677">Repeat</keyword>
<feature type="region of interest" description="Disordered" evidence="6">
    <location>
        <begin position="203"/>
        <end position="232"/>
    </location>
</feature>
<feature type="region of interest" description="Disordered" evidence="6">
    <location>
        <begin position="303"/>
        <end position="369"/>
    </location>
</feature>
<dbReference type="PROSITE" id="PS50914">
    <property type="entry name" value="BON"/>
    <property type="match status" value="1"/>
</dbReference>
<evidence type="ECO:0000256" key="5">
    <source>
        <dbReference type="ARBA" id="ARBA00070588"/>
    </source>
</evidence>
<dbReference type="SMART" id="SM00749">
    <property type="entry name" value="BON"/>
    <property type="match status" value="1"/>
</dbReference>
<dbReference type="FunFam" id="3.30.1340.30:FF:000001">
    <property type="entry name" value="Molecular chaperone OsmY"/>
    <property type="match status" value="1"/>
</dbReference>
<dbReference type="KEGG" id="dmr:Deima_2786"/>
<dbReference type="InterPro" id="IPR051686">
    <property type="entry name" value="Lipoprotein_DolP"/>
</dbReference>
<dbReference type="STRING" id="709986.Deima_2786"/>
<dbReference type="RefSeq" id="WP_013557919.1">
    <property type="nucleotide sequence ID" value="NC_014958.1"/>
</dbReference>
<feature type="compositionally biased region" description="Low complexity" evidence="6">
    <location>
        <begin position="340"/>
        <end position="369"/>
    </location>
</feature>
<dbReference type="GO" id="GO:0042597">
    <property type="term" value="C:periplasmic space"/>
    <property type="evidence" value="ECO:0007669"/>
    <property type="project" value="UniProtKB-SubCell"/>
</dbReference>
<accession>E8UBH6</accession>
<dbReference type="Pfam" id="PF04972">
    <property type="entry name" value="BON"/>
    <property type="match status" value="1"/>
</dbReference>
<evidence type="ECO:0000256" key="1">
    <source>
        <dbReference type="ARBA" id="ARBA00004418"/>
    </source>
</evidence>
<comment type="subcellular location">
    <subcellularLocation>
        <location evidence="1">Periplasm</location>
    </subcellularLocation>
</comment>
<dbReference type="AlphaFoldDB" id="E8UBH6"/>
<evidence type="ECO:0000313" key="9">
    <source>
        <dbReference type="Proteomes" id="UP000008635"/>
    </source>
</evidence>
<organism evidence="8 9">
    <name type="scientific">Deinococcus maricopensis (strain DSM 21211 / LMG 22137 / NRRL B-23946 / LB-34)</name>
    <dbReference type="NCBI Taxonomy" id="709986"/>
    <lineage>
        <taxon>Bacteria</taxon>
        <taxon>Thermotogati</taxon>
        <taxon>Deinococcota</taxon>
        <taxon>Deinococci</taxon>
        <taxon>Deinococcales</taxon>
        <taxon>Deinococcaceae</taxon>
        <taxon>Deinococcus</taxon>
    </lineage>
</organism>
<dbReference type="Proteomes" id="UP000008635">
    <property type="component" value="Chromosome"/>
</dbReference>
<feature type="domain" description="BON" evidence="7">
    <location>
        <begin position="232"/>
        <end position="300"/>
    </location>
</feature>
<reference evidence="8 9" key="1">
    <citation type="journal article" date="2011" name="Stand. Genomic Sci.">
        <title>Complete genome sequence of Deinococcus maricopensis type strain (LB-34).</title>
        <authorList>
            <person name="Pukall R."/>
            <person name="Zeytun A."/>
            <person name="Lucas S."/>
            <person name="Lapidus A."/>
            <person name="Hammon N."/>
            <person name="Deshpande S."/>
            <person name="Nolan M."/>
            <person name="Cheng J.F."/>
            <person name="Pitluck S."/>
            <person name="Liolios K."/>
            <person name="Pagani I."/>
            <person name="Mikhailova N."/>
            <person name="Ivanova N."/>
            <person name="Mavromatis K."/>
            <person name="Pati A."/>
            <person name="Tapia R."/>
            <person name="Han C."/>
            <person name="Goodwin L."/>
            <person name="Chen A."/>
            <person name="Palaniappan K."/>
            <person name="Land M."/>
            <person name="Hauser L."/>
            <person name="Chang Y.J."/>
            <person name="Jeffries C.D."/>
            <person name="Brambilla E.M."/>
            <person name="Rohde M."/>
            <person name="Goker M."/>
            <person name="Detter J.C."/>
            <person name="Woyke T."/>
            <person name="Bristow J."/>
            <person name="Eisen J.A."/>
            <person name="Markowitz V."/>
            <person name="Hugenholtz P."/>
            <person name="Kyrpides N.C."/>
            <person name="Klenk H.P."/>
        </authorList>
    </citation>
    <scope>NUCLEOTIDE SEQUENCE [LARGE SCALE GENOMIC DNA]</scope>
    <source>
        <strain evidence="9">DSM 21211 / LMG 22137 / NRRL B-23946 / LB-34</strain>
    </source>
</reference>
<dbReference type="Gene3D" id="3.30.1340.30">
    <property type="match status" value="1"/>
</dbReference>
<reference evidence="9" key="2">
    <citation type="submission" date="2011-01" db="EMBL/GenBank/DDBJ databases">
        <title>The complete genome of Deinococcus maricopensis DSM 21211.</title>
        <authorList>
            <consortium name="US DOE Joint Genome Institute (JGI-PGF)"/>
            <person name="Lucas S."/>
            <person name="Copeland A."/>
            <person name="Lapidus A."/>
            <person name="Goodwin L."/>
            <person name="Pitluck S."/>
            <person name="Kyrpides N."/>
            <person name="Mavromatis K."/>
            <person name="Pagani I."/>
            <person name="Ivanova N."/>
            <person name="Ovchinnikova G."/>
            <person name="Zeytun A."/>
            <person name="Detter J.C."/>
            <person name="Han C."/>
            <person name="Land M."/>
            <person name="Hauser L."/>
            <person name="Markowitz V."/>
            <person name="Cheng J.-F."/>
            <person name="Hugenholtz P."/>
            <person name="Woyke T."/>
            <person name="Wu D."/>
            <person name="Pukall R."/>
            <person name="Gehrich-Schroeter G."/>
            <person name="Brambilla E."/>
            <person name="Klenk H.-P."/>
            <person name="Eisen J.A."/>
        </authorList>
    </citation>
    <scope>NUCLEOTIDE SEQUENCE [LARGE SCALE GENOMIC DNA]</scope>
    <source>
        <strain evidence="9">DSM 21211 / LMG 22137 / NRRL B-23946 / LB-34</strain>
    </source>
</reference>
<dbReference type="InterPro" id="IPR007055">
    <property type="entry name" value="BON_dom"/>
</dbReference>
<evidence type="ECO:0000313" key="8">
    <source>
        <dbReference type="EMBL" id="ADV68415.1"/>
    </source>
</evidence>
<keyword evidence="4" id="KW-0574">Periplasm</keyword>
<gene>
    <name evidence="8" type="ordered locus">Deima_2786</name>
</gene>
<keyword evidence="9" id="KW-1185">Reference proteome</keyword>